<name>A0A178M581_9PROT</name>
<dbReference type="STRING" id="1437059.A6A05_05095"/>
<dbReference type="RefSeq" id="WP_068504805.1">
    <property type="nucleotide sequence ID" value="NZ_LWQU01000207.1"/>
</dbReference>
<dbReference type="EMBL" id="LWQU01000207">
    <property type="protein sequence ID" value="OAN43723.1"/>
    <property type="molecule type" value="Genomic_DNA"/>
</dbReference>
<evidence type="ECO:0000256" key="1">
    <source>
        <dbReference type="SAM" id="SignalP"/>
    </source>
</evidence>
<dbReference type="OrthoDB" id="8481707at2"/>
<dbReference type="Proteomes" id="UP000078543">
    <property type="component" value="Unassembled WGS sequence"/>
</dbReference>
<organism evidence="2 3">
    <name type="scientific">Magnetospirillum moscoviense</name>
    <dbReference type="NCBI Taxonomy" id="1437059"/>
    <lineage>
        <taxon>Bacteria</taxon>
        <taxon>Pseudomonadati</taxon>
        <taxon>Pseudomonadota</taxon>
        <taxon>Alphaproteobacteria</taxon>
        <taxon>Rhodospirillales</taxon>
        <taxon>Rhodospirillaceae</taxon>
        <taxon>Magnetospirillum</taxon>
    </lineage>
</organism>
<keyword evidence="1" id="KW-0732">Signal</keyword>
<feature type="chain" id="PRO_5008091697" evidence="1">
    <location>
        <begin position="21"/>
        <end position="200"/>
    </location>
</feature>
<reference evidence="2 3" key="1">
    <citation type="submission" date="2016-04" db="EMBL/GenBank/DDBJ databases">
        <title>Draft genome sequence of freshwater magnetotactic bacteria Magnetospirillum marisnigri SP-1 and Magnetospirillum moscoviense BB-1.</title>
        <authorList>
            <person name="Koziaeva V."/>
            <person name="Dziuba M.V."/>
            <person name="Ivanov T.M."/>
            <person name="Kuznetsov B."/>
            <person name="Grouzdev D.S."/>
        </authorList>
    </citation>
    <scope>NUCLEOTIDE SEQUENCE [LARGE SCALE GENOMIC DNA]</scope>
    <source>
        <strain evidence="2 3">BB-1</strain>
    </source>
</reference>
<protein>
    <submittedName>
        <fullName evidence="2">Uncharacterized protein</fullName>
    </submittedName>
</protein>
<comment type="caution">
    <text evidence="2">The sequence shown here is derived from an EMBL/GenBank/DDBJ whole genome shotgun (WGS) entry which is preliminary data.</text>
</comment>
<evidence type="ECO:0000313" key="3">
    <source>
        <dbReference type="Proteomes" id="UP000078543"/>
    </source>
</evidence>
<evidence type="ECO:0000313" key="2">
    <source>
        <dbReference type="EMBL" id="OAN43723.1"/>
    </source>
</evidence>
<keyword evidence="3" id="KW-1185">Reference proteome</keyword>
<proteinExistence type="predicted"/>
<dbReference type="AlphaFoldDB" id="A0A178M581"/>
<sequence length="200" mass="21540">MRIARLAVALFLLAGPAALAAEQPLPVPPPTDWLKQADLYGQVARMGPAQDAQVIDWTLAHQRLVSSGFLFDLSRRLLAAGRTQDALEWYAIALLRGHYDAGRCQDRSAKRAVGGLARQAAVVARYGNTHAQEFGDAGMKALARNDLFGHTVSPDWVCAQGLTGMGGQSAGTIPPNLWDAVALSVREEFTKQFGQMSGRN</sequence>
<gene>
    <name evidence="2" type="ORF">A6A05_05095</name>
</gene>
<accession>A0A178M581</accession>
<feature type="signal peptide" evidence="1">
    <location>
        <begin position="1"/>
        <end position="20"/>
    </location>
</feature>